<evidence type="ECO:0000259" key="6">
    <source>
        <dbReference type="Pfam" id="PF02826"/>
    </source>
</evidence>
<organism evidence="7">
    <name type="scientific">Caldilineaceae bacterium SB0662_bin_9</name>
    <dbReference type="NCBI Taxonomy" id="2605258"/>
    <lineage>
        <taxon>Bacteria</taxon>
        <taxon>Bacillati</taxon>
        <taxon>Chloroflexota</taxon>
        <taxon>Caldilineae</taxon>
        <taxon>Caldilineales</taxon>
        <taxon>Caldilineaceae</taxon>
    </lineage>
</organism>
<feature type="domain" description="D-isomer specific 2-hydroxyacid dehydrogenase NAD-binding" evidence="6">
    <location>
        <begin position="112"/>
        <end position="287"/>
    </location>
</feature>
<keyword evidence="3" id="KW-0520">NAD</keyword>
<accession>A0A6B1DT19</accession>
<dbReference type="Pfam" id="PF00389">
    <property type="entry name" value="2-Hacid_dh"/>
    <property type="match status" value="1"/>
</dbReference>
<reference evidence="7" key="1">
    <citation type="submission" date="2019-09" db="EMBL/GenBank/DDBJ databases">
        <title>Characterisation of the sponge microbiome using genome-centric metagenomics.</title>
        <authorList>
            <person name="Engelberts J.P."/>
            <person name="Robbins S.J."/>
            <person name="De Goeij J.M."/>
            <person name="Aranda M."/>
            <person name="Bell S.C."/>
            <person name="Webster N.S."/>
        </authorList>
    </citation>
    <scope>NUCLEOTIDE SEQUENCE</scope>
    <source>
        <strain evidence="7">SB0662_bin_9</strain>
    </source>
</reference>
<dbReference type="PANTHER" id="PTHR43761:SF1">
    <property type="entry name" value="D-ISOMER SPECIFIC 2-HYDROXYACID DEHYDROGENASE CATALYTIC DOMAIN-CONTAINING PROTEIN-RELATED"/>
    <property type="match status" value="1"/>
</dbReference>
<comment type="caution">
    <text evidence="7">The sequence shown here is derived from an EMBL/GenBank/DDBJ whole genome shotgun (WGS) entry which is preliminary data.</text>
</comment>
<dbReference type="Pfam" id="PF02826">
    <property type="entry name" value="2-Hacid_dh_C"/>
    <property type="match status" value="1"/>
</dbReference>
<dbReference type="InterPro" id="IPR006139">
    <property type="entry name" value="D-isomer_2_OHA_DH_cat_dom"/>
</dbReference>
<dbReference type="EMBL" id="VXPY01000026">
    <property type="protein sequence ID" value="MYD89524.1"/>
    <property type="molecule type" value="Genomic_DNA"/>
</dbReference>
<gene>
    <name evidence="7" type="ORF">F4Y08_04165</name>
</gene>
<evidence type="ECO:0000313" key="7">
    <source>
        <dbReference type="EMBL" id="MYD89524.1"/>
    </source>
</evidence>
<comment type="similarity">
    <text evidence="1 4">Belongs to the D-isomer specific 2-hydroxyacid dehydrogenase family.</text>
</comment>
<sequence>MSPQFKVYVTDIGWSSLAAELEVLDPLDAVLEIAPDCTDKQMAEYVRDADAIMTCWRTIPPEVVSSAEQCRVIARYGIGLDNIPVALATELGILVVNVPDFCLDELTDQVMAGILSLSRQLPALDASVKRGEWSRATSVPLRQLRGQTLGLLGFGNTARHLVPKAQAFGLKVIAYTPRLAAAALPDGVALAQSFQDLLERSDWLSIHAPLTPETTKLFDDRAFAAMKDSAVLINTSRGAIIDEPALNRALMSGSIAGAVLDVLTTEPPASDIPWQDHPNVLMTPHSAFLSEESLRTLATRTAQNVASVLMGQVPDSVVNPEVLVQDNCRIQA</sequence>
<dbReference type="SUPFAM" id="SSF52283">
    <property type="entry name" value="Formate/glycerate dehydrogenase catalytic domain-like"/>
    <property type="match status" value="1"/>
</dbReference>
<protein>
    <submittedName>
        <fullName evidence="7">C-terminal binding protein</fullName>
    </submittedName>
</protein>
<evidence type="ECO:0000256" key="3">
    <source>
        <dbReference type="ARBA" id="ARBA00023027"/>
    </source>
</evidence>
<dbReference type="SUPFAM" id="SSF51735">
    <property type="entry name" value="NAD(P)-binding Rossmann-fold domains"/>
    <property type="match status" value="1"/>
</dbReference>
<evidence type="ECO:0000259" key="5">
    <source>
        <dbReference type="Pfam" id="PF00389"/>
    </source>
</evidence>
<evidence type="ECO:0000256" key="1">
    <source>
        <dbReference type="ARBA" id="ARBA00005854"/>
    </source>
</evidence>
<evidence type="ECO:0000256" key="2">
    <source>
        <dbReference type="ARBA" id="ARBA00023002"/>
    </source>
</evidence>
<proteinExistence type="inferred from homology"/>
<dbReference type="PANTHER" id="PTHR43761">
    <property type="entry name" value="D-ISOMER SPECIFIC 2-HYDROXYACID DEHYDROGENASE FAMILY PROTEIN (AFU_ORTHOLOGUE AFUA_1G13630)"/>
    <property type="match status" value="1"/>
</dbReference>
<dbReference type="CDD" id="cd05299">
    <property type="entry name" value="CtBP_dh"/>
    <property type="match status" value="1"/>
</dbReference>
<dbReference type="GO" id="GO:0051287">
    <property type="term" value="F:NAD binding"/>
    <property type="evidence" value="ECO:0007669"/>
    <property type="project" value="InterPro"/>
</dbReference>
<dbReference type="PROSITE" id="PS00671">
    <property type="entry name" value="D_2_HYDROXYACID_DH_3"/>
    <property type="match status" value="1"/>
</dbReference>
<dbReference type="InterPro" id="IPR036291">
    <property type="entry name" value="NAD(P)-bd_dom_sf"/>
</dbReference>
<name>A0A6B1DT19_9CHLR</name>
<keyword evidence="2 4" id="KW-0560">Oxidoreductase</keyword>
<dbReference type="AlphaFoldDB" id="A0A6B1DT19"/>
<dbReference type="GO" id="GO:0003714">
    <property type="term" value="F:transcription corepressor activity"/>
    <property type="evidence" value="ECO:0007669"/>
    <property type="project" value="InterPro"/>
</dbReference>
<dbReference type="InterPro" id="IPR006140">
    <property type="entry name" value="D-isomer_DH_NAD-bd"/>
</dbReference>
<dbReference type="InterPro" id="IPR043322">
    <property type="entry name" value="CtBP"/>
</dbReference>
<evidence type="ECO:0000256" key="4">
    <source>
        <dbReference type="RuleBase" id="RU003719"/>
    </source>
</evidence>
<dbReference type="Gene3D" id="3.40.50.720">
    <property type="entry name" value="NAD(P)-binding Rossmann-like Domain"/>
    <property type="match status" value="2"/>
</dbReference>
<dbReference type="InterPro" id="IPR050418">
    <property type="entry name" value="D-iso_2-hydroxyacid_DH_PdxB"/>
</dbReference>
<dbReference type="GO" id="GO:0016616">
    <property type="term" value="F:oxidoreductase activity, acting on the CH-OH group of donors, NAD or NADP as acceptor"/>
    <property type="evidence" value="ECO:0007669"/>
    <property type="project" value="InterPro"/>
</dbReference>
<feature type="domain" description="D-isomer specific 2-hydroxyacid dehydrogenase catalytic" evidence="5">
    <location>
        <begin position="30"/>
        <end position="319"/>
    </location>
</feature>
<dbReference type="InterPro" id="IPR029753">
    <property type="entry name" value="D-isomer_DH_CS"/>
</dbReference>